<keyword evidence="3 5" id="KW-1133">Transmembrane helix</keyword>
<dbReference type="InterPro" id="IPR011547">
    <property type="entry name" value="SLC26A/SulP_dom"/>
</dbReference>
<feature type="transmembrane region" description="Helical" evidence="5">
    <location>
        <begin position="69"/>
        <end position="88"/>
    </location>
</feature>
<evidence type="ECO:0000313" key="7">
    <source>
        <dbReference type="Proteomes" id="UP000095282"/>
    </source>
</evidence>
<protein>
    <submittedName>
        <fullName evidence="8">Sulfate_transp domain-containing protein</fullName>
    </submittedName>
</protein>
<evidence type="ECO:0000313" key="8">
    <source>
        <dbReference type="WBParaSite" id="Csp11.Scaffold515.g2646.t1"/>
    </source>
</evidence>
<sequence>MKKKEGSGWRNFVPITKWLPSYNIKENLINDLIGGITVGILHVPQGMAYASLVGLKPVYGLYTSLFPSLIYMFLVPADMFHSIVMGLIKANYLISYLSDQVLRT</sequence>
<dbReference type="GO" id="GO:0055085">
    <property type="term" value="P:transmembrane transport"/>
    <property type="evidence" value="ECO:0007669"/>
    <property type="project" value="InterPro"/>
</dbReference>
<evidence type="ECO:0000256" key="4">
    <source>
        <dbReference type="ARBA" id="ARBA00023136"/>
    </source>
</evidence>
<organism evidence="7 8">
    <name type="scientific">Caenorhabditis tropicalis</name>
    <dbReference type="NCBI Taxonomy" id="1561998"/>
    <lineage>
        <taxon>Eukaryota</taxon>
        <taxon>Metazoa</taxon>
        <taxon>Ecdysozoa</taxon>
        <taxon>Nematoda</taxon>
        <taxon>Chromadorea</taxon>
        <taxon>Rhabditida</taxon>
        <taxon>Rhabditina</taxon>
        <taxon>Rhabditomorpha</taxon>
        <taxon>Rhabditoidea</taxon>
        <taxon>Rhabditidae</taxon>
        <taxon>Peloderinae</taxon>
        <taxon>Caenorhabditis</taxon>
    </lineage>
</organism>
<accession>A0A1I7T5P9</accession>
<dbReference type="PANTHER" id="PTHR11814">
    <property type="entry name" value="SULFATE TRANSPORTER"/>
    <property type="match status" value="1"/>
</dbReference>
<proteinExistence type="predicted"/>
<comment type="subcellular location">
    <subcellularLocation>
        <location evidence="1">Membrane</location>
        <topology evidence="1">Multi-pass membrane protein</topology>
    </subcellularLocation>
</comment>
<dbReference type="STRING" id="1561998.A0A1I7T5P9"/>
<feature type="transmembrane region" description="Helical" evidence="5">
    <location>
        <begin position="28"/>
        <end position="49"/>
    </location>
</feature>
<name>A0A1I7T5P9_9PELO</name>
<keyword evidence="7" id="KW-1185">Reference proteome</keyword>
<dbReference type="InterPro" id="IPR001902">
    <property type="entry name" value="SLC26A/SulP_fam"/>
</dbReference>
<dbReference type="eggNOG" id="KOG0236">
    <property type="taxonomic scope" value="Eukaryota"/>
</dbReference>
<dbReference type="GO" id="GO:0016020">
    <property type="term" value="C:membrane"/>
    <property type="evidence" value="ECO:0007669"/>
    <property type="project" value="UniProtKB-SubCell"/>
</dbReference>
<keyword evidence="4 5" id="KW-0472">Membrane</keyword>
<dbReference type="WBParaSite" id="Csp11.Scaffold515.g2646.t1">
    <property type="protein sequence ID" value="Csp11.Scaffold515.g2646.t1"/>
    <property type="gene ID" value="Csp11.Scaffold515.g2646"/>
</dbReference>
<feature type="domain" description="SLC26A/SulP transporter" evidence="6">
    <location>
        <begin position="28"/>
        <end position="74"/>
    </location>
</feature>
<evidence type="ECO:0000256" key="1">
    <source>
        <dbReference type="ARBA" id="ARBA00004141"/>
    </source>
</evidence>
<reference evidence="8" key="1">
    <citation type="submission" date="2016-11" db="UniProtKB">
        <authorList>
            <consortium name="WormBaseParasite"/>
        </authorList>
    </citation>
    <scope>IDENTIFICATION</scope>
</reference>
<dbReference type="Pfam" id="PF00916">
    <property type="entry name" value="Sulfate_transp"/>
    <property type="match status" value="1"/>
</dbReference>
<dbReference type="AlphaFoldDB" id="A0A1I7T5P9"/>
<evidence type="ECO:0000256" key="2">
    <source>
        <dbReference type="ARBA" id="ARBA00022692"/>
    </source>
</evidence>
<evidence type="ECO:0000259" key="6">
    <source>
        <dbReference type="Pfam" id="PF00916"/>
    </source>
</evidence>
<dbReference type="Proteomes" id="UP000095282">
    <property type="component" value="Unplaced"/>
</dbReference>
<evidence type="ECO:0000256" key="3">
    <source>
        <dbReference type="ARBA" id="ARBA00022989"/>
    </source>
</evidence>
<evidence type="ECO:0000256" key="5">
    <source>
        <dbReference type="SAM" id="Phobius"/>
    </source>
</evidence>
<keyword evidence="2 5" id="KW-0812">Transmembrane</keyword>